<dbReference type="InterPro" id="IPR003819">
    <property type="entry name" value="TauD/TfdA-like"/>
</dbReference>
<dbReference type="EMBL" id="BROH01000001">
    <property type="protein sequence ID" value="GKY86407.1"/>
    <property type="molecule type" value="Genomic_DNA"/>
</dbReference>
<reference evidence="3" key="1">
    <citation type="journal article" date="2023" name="Int. J. Syst. Evol. Microbiol.">
        <title>Sinisalibacter aestuarii sp. nov., isolated from estuarine sediment of the Arakawa River.</title>
        <authorList>
            <person name="Arafat S.T."/>
            <person name="Hirano S."/>
            <person name="Sato A."/>
            <person name="Takeuchi K."/>
            <person name="Yasuda T."/>
            <person name="Terahara T."/>
            <person name="Hamada M."/>
            <person name="Kobayashi T."/>
        </authorList>
    </citation>
    <scope>NUCLEOTIDE SEQUENCE</scope>
    <source>
        <strain evidence="3">B-399</strain>
    </source>
</reference>
<protein>
    <recommendedName>
        <fullName evidence="2">TauD/TfdA-like domain-containing protein</fullName>
    </recommendedName>
</protein>
<keyword evidence="4" id="KW-1185">Reference proteome</keyword>
<dbReference type="InterPro" id="IPR042098">
    <property type="entry name" value="TauD-like_sf"/>
</dbReference>
<evidence type="ECO:0000256" key="1">
    <source>
        <dbReference type="ARBA" id="ARBA00023002"/>
    </source>
</evidence>
<feature type="domain" description="TauD/TfdA-like" evidence="2">
    <location>
        <begin position="78"/>
        <end position="281"/>
    </location>
</feature>
<evidence type="ECO:0000313" key="3">
    <source>
        <dbReference type="EMBL" id="GKY86407.1"/>
    </source>
</evidence>
<dbReference type="Gene3D" id="3.60.130.10">
    <property type="entry name" value="Clavaminate synthase-like"/>
    <property type="match status" value="1"/>
</dbReference>
<dbReference type="Pfam" id="PF02668">
    <property type="entry name" value="TauD"/>
    <property type="match status" value="1"/>
</dbReference>
<sequence length="301" mass="33742">MAINTNELKGFSWKTPKADDFYRNWREARLEAAEAARSAGFVEVADLANPSEPEKSELIRRCGAANLALYQTSESSARREKLRAFADAMGLRIAEKHRSAGGDGIVALRESDAPSQKGYIPYSKRKMNWHTDGYYNAPDDRISAMVLHTAVPADDGGSNQFLDHTIAYIRLMDENPDYVAALMHPEAMTIPANEEEGSYRPASVGPVFFADEETGALQMRYTARTRSIAWRDDSLTREAVAFLQSTLEKPDPLTISLRFEEGQGVLCNNVLHDRTGFDATRQEFSPRVVYRVRFHNRVKGS</sequence>
<gene>
    <name evidence="3" type="ORF">STA1M1_02760</name>
</gene>
<keyword evidence="1" id="KW-0560">Oxidoreductase</keyword>
<comment type="caution">
    <text evidence="3">The sequence shown here is derived from an EMBL/GenBank/DDBJ whole genome shotgun (WGS) entry which is preliminary data.</text>
</comment>
<dbReference type="Proteomes" id="UP001144205">
    <property type="component" value="Unassembled WGS sequence"/>
</dbReference>
<proteinExistence type="predicted"/>
<accession>A0ABQ5LQR0</accession>
<organism evidence="3 4">
    <name type="scientific">Sinisalibacter aestuarii</name>
    <dbReference type="NCBI Taxonomy" id="2949426"/>
    <lineage>
        <taxon>Bacteria</taxon>
        <taxon>Pseudomonadati</taxon>
        <taxon>Pseudomonadota</taxon>
        <taxon>Alphaproteobacteria</taxon>
        <taxon>Rhodobacterales</taxon>
        <taxon>Roseobacteraceae</taxon>
        <taxon>Sinisalibacter</taxon>
    </lineage>
</organism>
<evidence type="ECO:0000259" key="2">
    <source>
        <dbReference type="Pfam" id="PF02668"/>
    </source>
</evidence>
<evidence type="ECO:0000313" key="4">
    <source>
        <dbReference type="Proteomes" id="UP001144205"/>
    </source>
</evidence>
<name>A0ABQ5LQR0_9RHOB</name>
<dbReference type="SUPFAM" id="SSF51197">
    <property type="entry name" value="Clavaminate synthase-like"/>
    <property type="match status" value="1"/>
</dbReference>